<dbReference type="InterPro" id="IPR016152">
    <property type="entry name" value="PTrfase/Anion_transptr"/>
</dbReference>
<dbReference type="AlphaFoldDB" id="A0A1H8XXC1"/>
<evidence type="ECO:0000259" key="1">
    <source>
        <dbReference type="PROSITE" id="PS51094"/>
    </source>
</evidence>
<proteinExistence type="predicted"/>
<sequence length="159" mass="18509">MINRYVYPELIWVNKSFADKEDLFKTVAQSLYNKNFVTETYYESLIAREIKFPTGLDMEDYYVAIPHSECGNIRKEFISVVVLEKPVTMNKMDDPQIELPVEYVFFLGMNNDQDHLKVLKEVITIIQNKHLILEMKKTSSPDQIAGLLTKTQPLSENVK</sequence>
<keyword evidence="3" id="KW-1185">Reference proteome</keyword>
<dbReference type="InterPro" id="IPR051541">
    <property type="entry name" value="PTS_SugarTrans_NitroReg"/>
</dbReference>
<gene>
    <name evidence="2" type="ORF">SAMN04490178_13223</name>
</gene>
<dbReference type="Gene3D" id="3.40.930.10">
    <property type="entry name" value="Mannitol-specific EII, Chain A"/>
    <property type="match status" value="1"/>
</dbReference>
<evidence type="ECO:0000313" key="2">
    <source>
        <dbReference type="EMBL" id="SEP44447.1"/>
    </source>
</evidence>
<dbReference type="Pfam" id="PF00359">
    <property type="entry name" value="PTS_EIIA_2"/>
    <property type="match status" value="1"/>
</dbReference>
<dbReference type="InterPro" id="IPR002178">
    <property type="entry name" value="PTS_EIIA_type-2_dom"/>
</dbReference>
<evidence type="ECO:0000313" key="3">
    <source>
        <dbReference type="Proteomes" id="UP000198847"/>
    </source>
</evidence>
<dbReference type="OrthoDB" id="370976at2"/>
<dbReference type="STRING" id="112903.SAMN04490178_13223"/>
<dbReference type="RefSeq" id="WP_091751391.1">
    <property type="nucleotide sequence ID" value="NZ_FODY01000032.1"/>
</dbReference>
<name>A0A1H8XXC1_9FIRM</name>
<feature type="domain" description="PTS EIIA type-2" evidence="1">
    <location>
        <begin position="4"/>
        <end position="151"/>
    </location>
</feature>
<dbReference type="SUPFAM" id="SSF55804">
    <property type="entry name" value="Phoshotransferase/anion transport protein"/>
    <property type="match status" value="1"/>
</dbReference>
<dbReference type="PROSITE" id="PS51094">
    <property type="entry name" value="PTS_EIIA_TYPE_2"/>
    <property type="match status" value="1"/>
</dbReference>
<reference evidence="2 3" key="1">
    <citation type="submission" date="2016-10" db="EMBL/GenBank/DDBJ databases">
        <authorList>
            <person name="de Groot N.N."/>
        </authorList>
    </citation>
    <scope>NUCLEOTIDE SEQUENCE [LARGE SCALE GENOMIC DNA]</scope>
    <source>
        <strain evidence="2 3">DSM 13305</strain>
    </source>
</reference>
<dbReference type="CDD" id="cd00211">
    <property type="entry name" value="PTS_IIA_fru"/>
    <property type="match status" value="1"/>
</dbReference>
<organism evidence="2 3">
    <name type="scientific">Propionispora vibrioides</name>
    <dbReference type="NCBI Taxonomy" id="112903"/>
    <lineage>
        <taxon>Bacteria</taxon>
        <taxon>Bacillati</taxon>
        <taxon>Bacillota</taxon>
        <taxon>Negativicutes</taxon>
        <taxon>Selenomonadales</taxon>
        <taxon>Sporomusaceae</taxon>
        <taxon>Propionispora</taxon>
    </lineage>
</organism>
<dbReference type="PANTHER" id="PTHR47738">
    <property type="entry name" value="PTS SYSTEM FRUCTOSE-LIKE EIIA COMPONENT-RELATED"/>
    <property type="match status" value="1"/>
</dbReference>
<accession>A0A1H8XXC1</accession>
<dbReference type="PANTHER" id="PTHR47738:SF3">
    <property type="entry name" value="PHOSPHOTRANSFERASE SYSTEM MANNITOL_FRUCTOSE-SPECIFIC IIA DOMAIN CONTAINING PROTEIN"/>
    <property type="match status" value="1"/>
</dbReference>
<dbReference type="Proteomes" id="UP000198847">
    <property type="component" value="Unassembled WGS sequence"/>
</dbReference>
<dbReference type="EMBL" id="FODY01000032">
    <property type="protein sequence ID" value="SEP44447.1"/>
    <property type="molecule type" value="Genomic_DNA"/>
</dbReference>
<protein>
    <submittedName>
        <fullName evidence="2">PTS system, galactitol-specific IIA component</fullName>
    </submittedName>
</protein>